<feature type="transmembrane region" description="Helical" evidence="5">
    <location>
        <begin position="356"/>
        <end position="375"/>
    </location>
</feature>
<feature type="transmembrane region" description="Helical" evidence="5">
    <location>
        <begin position="459"/>
        <end position="484"/>
    </location>
</feature>
<feature type="transmembrane region" description="Helical" evidence="5">
    <location>
        <begin position="422"/>
        <end position="447"/>
    </location>
</feature>
<feature type="transmembrane region" description="Helical" evidence="5">
    <location>
        <begin position="313"/>
        <end position="336"/>
    </location>
</feature>
<dbReference type="EMBL" id="HBKQ01030524">
    <property type="protein sequence ID" value="CAE2249914.1"/>
    <property type="molecule type" value="Transcribed_RNA"/>
</dbReference>
<accession>A0A7S4J3Y3</accession>
<gene>
    <name evidence="7" type="ORF">OAUR00152_LOCUS20775</name>
</gene>
<evidence type="ECO:0000256" key="4">
    <source>
        <dbReference type="ARBA" id="ARBA00023136"/>
    </source>
</evidence>
<sequence length="485" mass="50802">MTRYLPLMFIGLASGFTTRARHTVVHRSDVKQRLIWRDRYHATLHASSTDDTNGEFCEIGVNAVEECNSITGTESQFSAATNLGKCICGAGSFALPHVFLEEGVLGGTLAITTCGVLAAYTIQSLSRSKAIASAELGAKPVTSYVELAESALGKNAANLVFTLTLCASIGVCSTYLVFIGQTLESLSCDASSGNIIRQLFPDTSEFAWEAGAAAVLYPLSLIRDYSVFAFTSALGVFAVVGGILVTLASGIFVDPGGGLGVAIESIENLRMWPESLADAFGGSFGTIAYLFCVNFLSFPIMNSMKDPKQFDGAVDWAVSGVWIVNIVFAILCLGFYGDATEDLVLANLDNGPYLSALKILLCVDLLFTFPIVFSSGRQILENALIGSERVESDEAVVPRAGIVAGAVSACFGLAQIGGFGAVANLVGGVAQGTLAFIMPPAIAVTLARRNEQELAGGEASQLLVGVFGAAVVSSVTYFTAVGMIQ</sequence>
<organism evidence="7">
    <name type="scientific">Odontella aurita</name>
    <dbReference type="NCBI Taxonomy" id="265563"/>
    <lineage>
        <taxon>Eukaryota</taxon>
        <taxon>Sar</taxon>
        <taxon>Stramenopiles</taxon>
        <taxon>Ochrophyta</taxon>
        <taxon>Bacillariophyta</taxon>
        <taxon>Mediophyceae</taxon>
        <taxon>Biddulphiophycidae</taxon>
        <taxon>Eupodiscales</taxon>
        <taxon>Odontellaceae</taxon>
        <taxon>Odontella</taxon>
    </lineage>
</organism>
<feature type="domain" description="Amino acid transporter transmembrane" evidence="6">
    <location>
        <begin position="73"/>
        <end position="479"/>
    </location>
</feature>
<evidence type="ECO:0000259" key="6">
    <source>
        <dbReference type="Pfam" id="PF01490"/>
    </source>
</evidence>
<dbReference type="Pfam" id="PF01490">
    <property type="entry name" value="Aa_trans"/>
    <property type="match status" value="1"/>
</dbReference>
<name>A0A7S4J3Y3_9STRA</name>
<proteinExistence type="predicted"/>
<keyword evidence="3 5" id="KW-1133">Transmembrane helix</keyword>
<reference evidence="7" key="1">
    <citation type="submission" date="2021-01" db="EMBL/GenBank/DDBJ databases">
        <authorList>
            <person name="Corre E."/>
            <person name="Pelletier E."/>
            <person name="Niang G."/>
            <person name="Scheremetjew M."/>
            <person name="Finn R."/>
            <person name="Kale V."/>
            <person name="Holt S."/>
            <person name="Cochrane G."/>
            <person name="Meng A."/>
            <person name="Brown T."/>
            <person name="Cohen L."/>
        </authorList>
    </citation>
    <scope>NUCLEOTIDE SEQUENCE</scope>
    <source>
        <strain evidence="7">Isolate 1302-5</strain>
    </source>
</reference>
<keyword evidence="4 5" id="KW-0472">Membrane</keyword>
<evidence type="ECO:0000256" key="1">
    <source>
        <dbReference type="ARBA" id="ARBA00004141"/>
    </source>
</evidence>
<dbReference type="InterPro" id="IPR013057">
    <property type="entry name" value="AA_transpt_TM"/>
</dbReference>
<keyword evidence="2 5" id="KW-0812">Transmembrane</keyword>
<evidence type="ECO:0000256" key="2">
    <source>
        <dbReference type="ARBA" id="ARBA00022692"/>
    </source>
</evidence>
<evidence type="ECO:0000313" key="7">
    <source>
        <dbReference type="EMBL" id="CAE2249914.1"/>
    </source>
</evidence>
<dbReference type="GO" id="GO:0015179">
    <property type="term" value="F:L-amino acid transmembrane transporter activity"/>
    <property type="evidence" value="ECO:0007669"/>
    <property type="project" value="TreeGrafter"/>
</dbReference>
<feature type="transmembrane region" description="Helical" evidence="5">
    <location>
        <begin position="279"/>
        <end position="301"/>
    </location>
</feature>
<feature type="transmembrane region" description="Helical" evidence="5">
    <location>
        <begin position="159"/>
        <end position="178"/>
    </location>
</feature>
<feature type="transmembrane region" description="Helical" evidence="5">
    <location>
        <begin position="227"/>
        <end position="252"/>
    </location>
</feature>
<dbReference type="AlphaFoldDB" id="A0A7S4J3Y3"/>
<comment type="subcellular location">
    <subcellularLocation>
        <location evidence="1">Membrane</location>
        <topology evidence="1">Multi-pass membrane protein</topology>
    </subcellularLocation>
</comment>
<evidence type="ECO:0000256" key="3">
    <source>
        <dbReference type="ARBA" id="ARBA00022989"/>
    </source>
</evidence>
<protein>
    <recommendedName>
        <fullName evidence="6">Amino acid transporter transmembrane domain-containing protein</fullName>
    </recommendedName>
</protein>
<dbReference type="PANTHER" id="PTHR22950:SF349">
    <property type="entry name" value="AMINO ACID TRANSPORTER TRANSMEMBRANE DOMAIN-CONTAINING PROTEIN"/>
    <property type="match status" value="1"/>
</dbReference>
<dbReference type="PANTHER" id="PTHR22950">
    <property type="entry name" value="AMINO ACID TRANSPORTER"/>
    <property type="match status" value="1"/>
</dbReference>
<dbReference type="GO" id="GO:0005774">
    <property type="term" value="C:vacuolar membrane"/>
    <property type="evidence" value="ECO:0007669"/>
    <property type="project" value="TreeGrafter"/>
</dbReference>
<evidence type="ECO:0000256" key="5">
    <source>
        <dbReference type="SAM" id="Phobius"/>
    </source>
</evidence>
<feature type="transmembrane region" description="Helical" evidence="5">
    <location>
        <begin position="396"/>
        <end position="416"/>
    </location>
</feature>